<feature type="region of interest" description="Disordered" evidence="1">
    <location>
        <begin position="56"/>
        <end position="75"/>
    </location>
</feature>
<feature type="compositionally biased region" description="Basic and acidic residues" evidence="1">
    <location>
        <begin position="63"/>
        <end position="75"/>
    </location>
</feature>
<dbReference type="Proteomes" id="UP000324222">
    <property type="component" value="Unassembled WGS sequence"/>
</dbReference>
<gene>
    <name evidence="2" type="ORF">E2C01_044886</name>
</gene>
<evidence type="ECO:0000256" key="1">
    <source>
        <dbReference type="SAM" id="MobiDB-lite"/>
    </source>
</evidence>
<evidence type="ECO:0000313" key="2">
    <source>
        <dbReference type="EMBL" id="MPC51049.1"/>
    </source>
</evidence>
<proteinExistence type="predicted"/>
<evidence type="ECO:0000313" key="3">
    <source>
        <dbReference type="Proteomes" id="UP000324222"/>
    </source>
</evidence>
<dbReference type="EMBL" id="VSRR010009913">
    <property type="protein sequence ID" value="MPC51049.1"/>
    <property type="molecule type" value="Genomic_DNA"/>
</dbReference>
<name>A0A5B7G0N2_PORTR</name>
<dbReference type="AlphaFoldDB" id="A0A5B7G0N2"/>
<protein>
    <submittedName>
        <fullName evidence="2">Uncharacterized protein</fullName>
    </submittedName>
</protein>
<reference evidence="2 3" key="1">
    <citation type="submission" date="2019-05" db="EMBL/GenBank/DDBJ databases">
        <title>Another draft genome of Portunus trituberculatus and its Hox gene families provides insights of decapod evolution.</title>
        <authorList>
            <person name="Jeong J.-H."/>
            <person name="Song I."/>
            <person name="Kim S."/>
            <person name="Choi T."/>
            <person name="Kim D."/>
            <person name="Ryu S."/>
            <person name="Kim W."/>
        </authorList>
    </citation>
    <scope>NUCLEOTIDE SEQUENCE [LARGE SCALE GENOMIC DNA]</scope>
    <source>
        <tissue evidence="2">Muscle</tissue>
    </source>
</reference>
<comment type="caution">
    <text evidence="2">The sequence shown here is derived from an EMBL/GenBank/DDBJ whole genome shotgun (WGS) entry which is preliminary data.</text>
</comment>
<organism evidence="2 3">
    <name type="scientific">Portunus trituberculatus</name>
    <name type="common">Swimming crab</name>
    <name type="synonym">Neptunus trituberculatus</name>
    <dbReference type="NCBI Taxonomy" id="210409"/>
    <lineage>
        <taxon>Eukaryota</taxon>
        <taxon>Metazoa</taxon>
        <taxon>Ecdysozoa</taxon>
        <taxon>Arthropoda</taxon>
        <taxon>Crustacea</taxon>
        <taxon>Multicrustacea</taxon>
        <taxon>Malacostraca</taxon>
        <taxon>Eumalacostraca</taxon>
        <taxon>Eucarida</taxon>
        <taxon>Decapoda</taxon>
        <taxon>Pleocyemata</taxon>
        <taxon>Brachyura</taxon>
        <taxon>Eubrachyura</taxon>
        <taxon>Portunoidea</taxon>
        <taxon>Portunidae</taxon>
        <taxon>Portuninae</taxon>
        <taxon>Portunus</taxon>
    </lineage>
</organism>
<keyword evidence="3" id="KW-1185">Reference proteome</keyword>
<sequence length="75" mass="8238">MKHSRKPCSALPPSTISILRGALCVAFRRAFVVGTPAFIHLVPKGEVKVLQKARLVGRPSEAQPDRSQKLDGYVR</sequence>
<accession>A0A5B7G0N2</accession>